<protein>
    <recommendedName>
        <fullName evidence="3">Helicase-associated domain-containing protein</fullName>
    </recommendedName>
</protein>
<organism evidence="4 5">
    <name type="scientific">Cyclotella cryptica</name>
    <dbReference type="NCBI Taxonomy" id="29204"/>
    <lineage>
        <taxon>Eukaryota</taxon>
        <taxon>Sar</taxon>
        <taxon>Stramenopiles</taxon>
        <taxon>Ochrophyta</taxon>
        <taxon>Bacillariophyta</taxon>
        <taxon>Coscinodiscophyceae</taxon>
        <taxon>Thalassiosirophycidae</taxon>
        <taxon>Stephanodiscales</taxon>
        <taxon>Stephanodiscaceae</taxon>
        <taxon>Cyclotella</taxon>
    </lineage>
</organism>
<feature type="coiled-coil region" evidence="1">
    <location>
        <begin position="320"/>
        <end position="361"/>
    </location>
</feature>
<feature type="domain" description="Helicase-associated" evidence="3">
    <location>
        <begin position="466"/>
        <end position="535"/>
    </location>
</feature>
<dbReference type="PANTHER" id="PTHR33418">
    <property type="entry name" value="HELICASE-ASSOCIATED"/>
    <property type="match status" value="1"/>
</dbReference>
<feature type="compositionally biased region" description="Basic and acidic residues" evidence="2">
    <location>
        <begin position="208"/>
        <end position="217"/>
    </location>
</feature>
<dbReference type="Proteomes" id="UP001516023">
    <property type="component" value="Unassembled WGS sequence"/>
</dbReference>
<feature type="region of interest" description="Disordered" evidence="2">
    <location>
        <begin position="1"/>
        <end position="24"/>
    </location>
</feature>
<gene>
    <name evidence="4" type="ORF">HJC23_003622</name>
</gene>
<comment type="caution">
    <text evidence="4">The sequence shown here is derived from an EMBL/GenBank/DDBJ whole genome shotgun (WGS) entry which is preliminary data.</text>
</comment>
<feature type="domain" description="Helicase-associated" evidence="3">
    <location>
        <begin position="378"/>
        <end position="460"/>
    </location>
</feature>
<sequence>MDHHHTQHQLHQQHNVGSEGAGQNNAASVAGHQFTPSSYQQPNANFDHVTHHEQRTTTMQATNSQQQLEESVAVEREILNYPNLVLHQHLTQAGSHVENYEHHHQHEHDVFFSYDGGAAGQHHGAEEVDRVPFPVGNYQDVYETAIEAVKPAYNILHYDTAGNTSAESEGASPMDNSSHNVDAMNSFIGEYFDQNTEGREGSSITAASDEHAQAHSHECAQHIIAERHVGADSNEPNHPTQALEVNYATQQNTQPTQPMLTQQSHQLIGQFQQYQIQLPTQLGGVQHPAPFATTNVPQQATNIGTSASHDVHPFHARRAMDDLLKEQSEVNDEVRRAEEEVRRAKALLEKAKMNKALMDERVRVTADSLTDSLLKENTRWNLMYEKLRAFKEKHGHCDVSRNPYRSVAKRSKRNKDSSEQNDIIALGTWVGQVRLQARRPVGHPDHIEPYKVVALNRLGFDWQPRENYWMDMFEQLKLYLEQNGGKMPPRTINSKKNPLGQWCDTQLENYRQFNRGSKRAYITQEKIDMLNQIGFVWDKTGQLWLDNYEKLKSFKLKHGHCNAVPSLLGGDRSLYLWVAKQRRKYNNYKNGEKKDTLTEKQAALLDEIDFASSSNLDASMAASKVVDAVIMNRGEDDSGDCAMMNDVDSLMEGGMQYNR</sequence>
<proteinExistence type="predicted"/>
<feature type="domain" description="Helicase-associated" evidence="3">
    <location>
        <begin position="544"/>
        <end position="610"/>
    </location>
</feature>
<evidence type="ECO:0000313" key="5">
    <source>
        <dbReference type="Proteomes" id="UP001516023"/>
    </source>
</evidence>
<evidence type="ECO:0000256" key="2">
    <source>
        <dbReference type="SAM" id="MobiDB-lite"/>
    </source>
</evidence>
<dbReference type="Gene3D" id="6.10.140.530">
    <property type="match status" value="3"/>
</dbReference>
<dbReference type="PANTHER" id="PTHR33418:SF1">
    <property type="entry name" value="HELICASE-ASSOCIATED DOMAIN-CONTAINING PROTEIN"/>
    <property type="match status" value="1"/>
</dbReference>
<dbReference type="InterPro" id="IPR005114">
    <property type="entry name" value="Helicase_assoc"/>
</dbReference>
<dbReference type="AlphaFoldDB" id="A0ABD3QKC0"/>
<dbReference type="Pfam" id="PF03457">
    <property type="entry name" value="HA"/>
    <property type="match status" value="3"/>
</dbReference>
<keyword evidence="1" id="KW-0175">Coiled coil</keyword>
<feature type="region of interest" description="Disordered" evidence="2">
    <location>
        <begin position="198"/>
        <end position="217"/>
    </location>
</feature>
<keyword evidence="5" id="KW-1185">Reference proteome</keyword>
<evidence type="ECO:0000313" key="4">
    <source>
        <dbReference type="EMBL" id="KAL3800326.1"/>
    </source>
</evidence>
<evidence type="ECO:0000256" key="1">
    <source>
        <dbReference type="SAM" id="Coils"/>
    </source>
</evidence>
<accession>A0ABD3QKC0</accession>
<dbReference type="EMBL" id="JABMIG020000033">
    <property type="protein sequence ID" value="KAL3800326.1"/>
    <property type="molecule type" value="Genomic_DNA"/>
</dbReference>
<reference evidence="4 5" key="1">
    <citation type="journal article" date="2020" name="G3 (Bethesda)">
        <title>Improved Reference Genome for Cyclotella cryptica CCMP332, a Model for Cell Wall Morphogenesis, Salinity Adaptation, and Lipid Production in Diatoms (Bacillariophyta).</title>
        <authorList>
            <person name="Roberts W.R."/>
            <person name="Downey K.M."/>
            <person name="Ruck E.C."/>
            <person name="Traller J.C."/>
            <person name="Alverson A.J."/>
        </authorList>
    </citation>
    <scope>NUCLEOTIDE SEQUENCE [LARGE SCALE GENOMIC DNA]</scope>
    <source>
        <strain evidence="4 5">CCMP332</strain>
    </source>
</reference>
<name>A0ABD3QKC0_9STRA</name>
<evidence type="ECO:0000259" key="3">
    <source>
        <dbReference type="Pfam" id="PF03457"/>
    </source>
</evidence>